<comment type="caution">
    <text evidence="2">The sequence shown here is derived from an EMBL/GenBank/DDBJ whole genome shotgun (WGS) entry which is preliminary data.</text>
</comment>
<dbReference type="EMBL" id="VSSQ01000391">
    <property type="protein sequence ID" value="MPL93407.1"/>
    <property type="molecule type" value="Genomic_DNA"/>
</dbReference>
<feature type="transmembrane region" description="Helical" evidence="1">
    <location>
        <begin position="48"/>
        <end position="66"/>
    </location>
</feature>
<evidence type="ECO:0000313" key="2">
    <source>
        <dbReference type="EMBL" id="MPL93407.1"/>
    </source>
</evidence>
<evidence type="ECO:0008006" key="3">
    <source>
        <dbReference type="Google" id="ProtNLM"/>
    </source>
</evidence>
<keyword evidence="1" id="KW-0812">Transmembrane</keyword>
<keyword evidence="1" id="KW-1133">Transmembrane helix</keyword>
<accession>A0A644VQ48</accession>
<keyword evidence="1" id="KW-0472">Membrane</keyword>
<organism evidence="2">
    <name type="scientific">bioreactor metagenome</name>
    <dbReference type="NCBI Taxonomy" id="1076179"/>
    <lineage>
        <taxon>unclassified sequences</taxon>
        <taxon>metagenomes</taxon>
        <taxon>ecological metagenomes</taxon>
    </lineage>
</organism>
<protein>
    <recommendedName>
        <fullName evidence="3">DUF4179 domain-containing protein</fullName>
    </recommendedName>
</protein>
<reference evidence="2" key="1">
    <citation type="submission" date="2019-08" db="EMBL/GenBank/DDBJ databases">
        <authorList>
            <person name="Kucharzyk K."/>
            <person name="Murdoch R.W."/>
            <person name="Higgins S."/>
            <person name="Loffler F."/>
        </authorList>
    </citation>
    <scope>NUCLEOTIDE SEQUENCE</scope>
</reference>
<proteinExistence type="predicted"/>
<dbReference type="AlphaFoldDB" id="A0A644VQ48"/>
<name>A0A644VQ48_9ZZZZ</name>
<gene>
    <name evidence="2" type="ORF">SDC9_39534</name>
</gene>
<evidence type="ECO:0000256" key="1">
    <source>
        <dbReference type="SAM" id="Phobius"/>
    </source>
</evidence>
<sequence length="421" mass="48434">MKEKDIYEYLNNLNIETIDEEISLNKIDKKRIKRRLYKKIFYNNKRKYLIVALLFLSFIFVISPIGKDVIAKIKEKLVFSASHGIISLEEDKEIYMLEEPFKVNINNKDILVKGIIKKGENLFVQIISESYPEEAKEIASGIKIKLEDGEVINIDGYGIGFSTTSVIEVGINIKNKKVNKFVLMFKDEELKEVTLEKAEYKYNYNDIGGNIDNKGILIGGTSYYVQGERYFRLWNDESAISSKKYNVSIGNIKIDKVLDEGGKSLNFEASNDGTGKEYKILEEYNGKINIEIKEISLEYKFKNPTKITIKDPKYAGDYKLNQELSFEGIDDIAKITEVKRSNDEVVIGLDFSNNNSSDRFIYMILDSSKYSGGMGDMENLIGEINIDYEDISIFEKLTRKINLKLDDIDILQKGNWKFTIE</sequence>